<dbReference type="Pfam" id="PF11249">
    <property type="entry name" value="DUF3047"/>
    <property type="match status" value="1"/>
</dbReference>
<reference evidence="1 2" key="1">
    <citation type="submission" date="2019-01" db="EMBL/GenBank/DDBJ databases">
        <title>Genomic insights into a novel species Rhodoferax sp.</title>
        <authorList>
            <person name="Jin L."/>
        </authorList>
    </citation>
    <scope>NUCLEOTIDE SEQUENCE [LARGE SCALE GENOMIC DNA]</scope>
    <source>
        <strain evidence="1 2">CHu59-6-5</strain>
    </source>
</reference>
<proteinExistence type="predicted"/>
<evidence type="ECO:0000313" key="2">
    <source>
        <dbReference type="Proteomes" id="UP000316798"/>
    </source>
</evidence>
<dbReference type="InterPro" id="IPR021409">
    <property type="entry name" value="DUF3047"/>
</dbReference>
<dbReference type="EMBL" id="CP035503">
    <property type="protein sequence ID" value="QDL39601.1"/>
    <property type="molecule type" value="Genomic_DNA"/>
</dbReference>
<dbReference type="KEGG" id="rhf:EUB48_02845"/>
<name>A0A515DGQ6_9BURK</name>
<evidence type="ECO:0000313" key="1">
    <source>
        <dbReference type="EMBL" id="QDL39601.1"/>
    </source>
</evidence>
<dbReference type="AlphaFoldDB" id="A0A515DGQ6"/>
<sequence length="218" mass="23968">MASSRTAPTSPWQHHTFPGKQATQFAYAREEGRDAVAAHAVSSASMLRHKLRIEPADLGSVHFSWKVPQLIAQADMAVRESDDSPVRVILVFEGDRAAFSARNAMMSELVRALTGEELPYATLMYVWDNQRAPGSLIVSPRTDRIRKLVMESGPGRLGRWMDYERDVRADFEQAFGEAPGALVGIGVMTDTDNTRSTLQAWYGPVRLLPAGATAARAP</sequence>
<dbReference type="Proteomes" id="UP000316798">
    <property type="component" value="Chromosome"/>
</dbReference>
<protein>
    <submittedName>
        <fullName evidence="1">DUF3047 domain-containing protein</fullName>
    </submittedName>
</protein>
<organism evidence="1 2">
    <name type="scientific">Rhodoferax sediminis</name>
    <dbReference type="NCBI Taxonomy" id="2509614"/>
    <lineage>
        <taxon>Bacteria</taxon>
        <taxon>Pseudomonadati</taxon>
        <taxon>Pseudomonadota</taxon>
        <taxon>Betaproteobacteria</taxon>
        <taxon>Burkholderiales</taxon>
        <taxon>Comamonadaceae</taxon>
        <taxon>Rhodoferax</taxon>
    </lineage>
</organism>
<dbReference type="OrthoDB" id="9775969at2"/>
<accession>A0A515DGQ6</accession>
<keyword evidence="2" id="KW-1185">Reference proteome</keyword>
<gene>
    <name evidence="1" type="ORF">EUB48_02845</name>
</gene>